<dbReference type="OrthoDB" id="8858495at2"/>
<dbReference type="Pfam" id="PF25135">
    <property type="entry name" value="DUF7822"/>
    <property type="match status" value="1"/>
</dbReference>
<dbReference type="InterPro" id="IPR056724">
    <property type="entry name" value="DUF7822"/>
</dbReference>
<name>A0A261RXJ4_9BORD</name>
<comment type="caution">
    <text evidence="2">The sequence shown here is derived from an EMBL/GenBank/DDBJ whole genome shotgun (WGS) entry which is preliminary data.</text>
</comment>
<evidence type="ECO:0000313" key="2">
    <source>
        <dbReference type="EMBL" id="OZI29809.1"/>
    </source>
</evidence>
<dbReference type="AlphaFoldDB" id="A0A261RXJ4"/>
<dbReference type="RefSeq" id="WP_094854252.1">
    <property type="nucleotide sequence ID" value="NZ_NEVM01000005.1"/>
</dbReference>
<evidence type="ECO:0000313" key="3">
    <source>
        <dbReference type="Proteomes" id="UP000216020"/>
    </source>
</evidence>
<accession>A0A261RXJ4</accession>
<proteinExistence type="predicted"/>
<protein>
    <recommendedName>
        <fullName evidence="1">DUF7822 domain-containing protein</fullName>
    </recommendedName>
</protein>
<keyword evidence="3" id="KW-1185">Reference proteome</keyword>
<organism evidence="2 3">
    <name type="scientific">Bordetella genomosp. 10</name>
    <dbReference type="NCBI Taxonomy" id="1416804"/>
    <lineage>
        <taxon>Bacteria</taxon>
        <taxon>Pseudomonadati</taxon>
        <taxon>Pseudomonadota</taxon>
        <taxon>Betaproteobacteria</taxon>
        <taxon>Burkholderiales</taxon>
        <taxon>Alcaligenaceae</taxon>
        <taxon>Bordetella</taxon>
    </lineage>
</organism>
<reference evidence="3" key="1">
    <citation type="submission" date="2017-05" db="EMBL/GenBank/DDBJ databases">
        <title>Complete and WGS of Bordetella genogroups.</title>
        <authorList>
            <person name="Spilker T."/>
            <person name="Lipuma J."/>
        </authorList>
    </citation>
    <scope>NUCLEOTIDE SEQUENCE [LARGE SCALE GENOMIC DNA]</scope>
    <source>
        <strain evidence="3">AU16122</strain>
    </source>
</reference>
<evidence type="ECO:0000259" key="1">
    <source>
        <dbReference type="Pfam" id="PF25135"/>
    </source>
</evidence>
<feature type="domain" description="DUF7822" evidence="1">
    <location>
        <begin position="12"/>
        <end position="100"/>
    </location>
</feature>
<dbReference type="EMBL" id="NEVM01000005">
    <property type="protein sequence ID" value="OZI29809.1"/>
    <property type="molecule type" value="Genomic_DNA"/>
</dbReference>
<gene>
    <name evidence="2" type="ORF">CAL29_17010</name>
</gene>
<dbReference type="Proteomes" id="UP000216020">
    <property type="component" value="Unassembled WGS sequence"/>
</dbReference>
<sequence>MANRSYLYSLDNRPASYEDRPETIRGLSEWPYDVPFMYRLLMSADPRICSTLISDGLDGSKTPLHAISAPFDEGLERVRRFVAVVKTLIAEPEAGRTAETREESGKPTLAARMRQWLGLSSASAAQPAPAAAPSSPETAPAAIEHLPAWLDETVAFLEAHRDRYLLLETIELDIMSESDPDALRAMVEAEIERCRRVGEGYAALPDDVAEAARVLRRAAAAPSPAPLDVFHGLRFDDACDHARSGHTEYPLGLEWTDVLYFQLSNREEFEAAKRQPPESESD</sequence>